<accession>A0A914V738</accession>
<dbReference type="InterPro" id="IPR012292">
    <property type="entry name" value="Globin/Proto"/>
</dbReference>
<dbReference type="PANTHER" id="PTHR47768:SF3">
    <property type="entry name" value="GLOBIN FAMILY PROFILE DOMAIN-CONTAINING PROTEIN"/>
    <property type="match status" value="1"/>
</dbReference>
<dbReference type="PANTHER" id="PTHR47768">
    <property type="entry name" value="GLOBIN RELATED-RELATED"/>
    <property type="match status" value="1"/>
</dbReference>
<evidence type="ECO:0000256" key="1">
    <source>
        <dbReference type="RuleBase" id="RU000356"/>
    </source>
</evidence>
<evidence type="ECO:0000259" key="2">
    <source>
        <dbReference type="Pfam" id="PF00042"/>
    </source>
</evidence>
<dbReference type="InterPro" id="IPR000971">
    <property type="entry name" value="Globin"/>
</dbReference>
<proteinExistence type="inferred from homology"/>
<dbReference type="InterPro" id="IPR053341">
    <property type="entry name" value="Oxidative_stress_globin-like"/>
</dbReference>
<dbReference type="Pfam" id="PF00042">
    <property type="entry name" value="Globin"/>
    <property type="match status" value="1"/>
</dbReference>
<reference evidence="4" key="1">
    <citation type="submission" date="2022-11" db="UniProtKB">
        <authorList>
            <consortium name="WormBaseParasite"/>
        </authorList>
    </citation>
    <scope>IDENTIFICATION</scope>
</reference>
<dbReference type="InterPro" id="IPR009050">
    <property type="entry name" value="Globin-like_sf"/>
</dbReference>
<dbReference type="AlphaFoldDB" id="A0A914V738"/>
<dbReference type="GO" id="GO:0005344">
    <property type="term" value="F:oxygen carrier activity"/>
    <property type="evidence" value="ECO:0007669"/>
    <property type="project" value="UniProtKB-KW"/>
</dbReference>
<dbReference type="Proteomes" id="UP000887566">
    <property type="component" value="Unplaced"/>
</dbReference>
<dbReference type="GO" id="GO:0019825">
    <property type="term" value="F:oxygen binding"/>
    <property type="evidence" value="ECO:0007669"/>
    <property type="project" value="InterPro"/>
</dbReference>
<keyword evidence="1" id="KW-0813">Transport</keyword>
<sequence length="191" mass="22284">MGVLASIHRNTNTNVMIDFKDRLTQKEKRILIAEWPRLELYCQRIFGIADGEKPEHNKSFMRLITAVHAFFNDVILTHRLDDNTVSTVCTQLGARHLTFRQRGFQAMFWDIFMVCMNDVITETLSAYMSGSQRVMTIYAYHRLVHLIVEHMRNGYMFRRRSATSDISDAYILDNKTPSENELSVYSSFSQT</sequence>
<evidence type="ECO:0000313" key="3">
    <source>
        <dbReference type="Proteomes" id="UP000887566"/>
    </source>
</evidence>
<keyword evidence="1" id="KW-0349">Heme</keyword>
<keyword evidence="1" id="KW-0479">Metal-binding</keyword>
<evidence type="ECO:0000313" key="4">
    <source>
        <dbReference type="WBParaSite" id="PSAMB.scaffold161size70618.g2779.t2"/>
    </source>
</evidence>
<dbReference type="WBParaSite" id="PSAMB.scaffold161size70618.g2779.t2">
    <property type="protein sequence ID" value="PSAMB.scaffold161size70618.g2779.t2"/>
    <property type="gene ID" value="PSAMB.scaffold161size70618.g2779"/>
</dbReference>
<organism evidence="3 4">
    <name type="scientific">Plectus sambesii</name>
    <dbReference type="NCBI Taxonomy" id="2011161"/>
    <lineage>
        <taxon>Eukaryota</taxon>
        <taxon>Metazoa</taxon>
        <taxon>Ecdysozoa</taxon>
        <taxon>Nematoda</taxon>
        <taxon>Chromadorea</taxon>
        <taxon>Plectida</taxon>
        <taxon>Plectina</taxon>
        <taxon>Plectoidea</taxon>
        <taxon>Plectidae</taxon>
        <taxon>Plectus</taxon>
    </lineage>
</organism>
<dbReference type="Gene3D" id="1.10.490.10">
    <property type="entry name" value="Globins"/>
    <property type="match status" value="1"/>
</dbReference>
<keyword evidence="1" id="KW-0561">Oxygen transport</keyword>
<dbReference type="SUPFAM" id="SSF46458">
    <property type="entry name" value="Globin-like"/>
    <property type="match status" value="1"/>
</dbReference>
<keyword evidence="1" id="KW-0408">Iron</keyword>
<protein>
    <submittedName>
        <fullName evidence="4">Globin family profile domain-containing protein</fullName>
    </submittedName>
</protein>
<feature type="domain" description="Globin" evidence="2">
    <location>
        <begin position="43"/>
        <end position="133"/>
    </location>
</feature>
<keyword evidence="3" id="KW-1185">Reference proteome</keyword>
<name>A0A914V738_9BILA</name>
<comment type="similarity">
    <text evidence="1">Belongs to the globin family.</text>
</comment>
<dbReference type="GO" id="GO:0020037">
    <property type="term" value="F:heme binding"/>
    <property type="evidence" value="ECO:0007669"/>
    <property type="project" value="InterPro"/>
</dbReference>